<feature type="transmembrane region" description="Helical" evidence="2">
    <location>
        <begin position="743"/>
        <end position="767"/>
    </location>
</feature>
<dbReference type="RefSeq" id="XP_067066696.1">
    <property type="nucleotide sequence ID" value="XM_067213445.1"/>
</dbReference>
<dbReference type="EMBL" id="LRBS01000121">
    <property type="protein sequence ID" value="OII71506.1"/>
    <property type="molecule type" value="Genomic_DNA"/>
</dbReference>
<feature type="transmembrane region" description="Helical" evidence="2">
    <location>
        <begin position="368"/>
        <end position="397"/>
    </location>
</feature>
<feature type="transmembrane region" description="Helical" evidence="2">
    <location>
        <begin position="418"/>
        <end position="439"/>
    </location>
</feature>
<dbReference type="OrthoDB" id="340489at2759"/>
<dbReference type="CDD" id="cd00185">
    <property type="entry name" value="TNFRSF"/>
    <property type="match status" value="1"/>
</dbReference>
<keyword evidence="1" id="KW-0175">Coiled coil</keyword>
<proteinExistence type="predicted"/>
<keyword evidence="2" id="KW-0812">Transmembrane</keyword>
<feature type="transmembrane region" description="Helical" evidence="2">
    <location>
        <begin position="571"/>
        <end position="594"/>
    </location>
</feature>
<organism evidence="3 4">
    <name type="scientific">Cryptosporidium andersoni</name>
    <dbReference type="NCBI Taxonomy" id="117008"/>
    <lineage>
        <taxon>Eukaryota</taxon>
        <taxon>Sar</taxon>
        <taxon>Alveolata</taxon>
        <taxon>Apicomplexa</taxon>
        <taxon>Conoidasida</taxon>
        <taxon>Coccidia</taxon>
        <taxon>Eucoccidiorida</taxon>
        <taxon>Eimeriorina</taxon>
        <taxon>Cryptosporidiidae</taxon>
        <taxon>Cryptosporidium</taxon>
    </lineage>
</organism>
<reference evidence="3 4" key="1">
    <citation type="submission" date="2016-10" db="EMBL/GenBank/DDBJ databases">
        <title>Reductive evolution of mitochondrial metabolism and differential evolution of invasion-related proteins in Cryptosporidium.</title>
        <authorList>
            <person name="Liu S."/>
            <person name="Roellig D.M."/>
            <person name="Guo Y."/>
            <person name="Li N."/>
            <person name="Frace M.A."/>
            <person name="Tang K."/>
            <person name="Zhang L."/>
            <person name="Feng Y."/>
            <person name="Xiao L."/>
        </authorList>
    </citation>
    <scope>NUCLEOTIDE SEQUENCE [LARGE SCALE GENOMIC DNA]</scope>
    <source>
        <strain evidence="3">30847</strain>
    </source>
</reference>
<comment type="caution">
    <text evidence="3">The sequence shown here is derived from an EMBL/GenBank/DDBJ whole genome shotgun (WGS) entry which is preliminary data.</text>
</comment>
<dbReference type="Gene3D" id="2.10.50.10">
    <property type="entry name" value="Tumor Necrosis Factor Receptor, subunit A, domain 2"/>
    <property type="match status" value="1"/>
</dbReference>
<dbReference type="Proteomes" id="UP000186804">
    <property type="component" value="Unassembled WGS sequence"/>
</dbReference>
<name>A0A1J4MB97_9CRYT</name>
<dbReference type="InterPro" id="IPR013320">
    <property type="entry name" value="ConA-like_dom_sf"/>
</dbReference>
<accession>A0A1J4MB97</accession>
<keyword evidence="2" id="KW-0472">Membrane</keyword>
<dbReference type="SUPFAM" id="SSF49899">
    <property type="entry name" value="Concanavalin A-like lectins/glucanases"/>
    <property type="match status" value="1"/>
</dbReference>
<feature type="transmembrane region" description="Helical" evidence="2">
    <location>
        <begin position="606"/>
        <end position="628"/>
    </location>
</feature>
<evidence type="ECO:0000256" key="1">
    <source>
        <dbReference type="SAM" id="Coils"/>
    </source>
</evidence>
<dbReference type="SMART" id="SM01411">
    <property type="entry name" value="Ephrin_rec_like"/>
    <property type="match status" value="2"/>
</dbReference>
<evidence type="ECO:0000313" key="3">
    <source>
        <dbReference type="EMBL" id="OII71506.1"/>
    </source>
</evidence>
<evidence type="ECO:0000313" key="4">
    <source>
        <dbReference type="Proteomes" id="UP000186804"/>
    </source>
</evidence>
<feature type="transmembrane region" description="Helical" evidence="2">
    <location>
        <begin position="269"/>
        <end position="289"/>
    </location>
</feature>
<evidence type="ECO:0000256" key="2">
    <source>
        <dbReference type="SAM" id="Phobius"/>
    </source>
</evidence>
<dbReference type="PANTHER" id="PTHR42264">
    <property type="entry name" value="EPHRIN_REC_LIKE DOMAIN-CONTAINING PROTEIN"/>
    <property type="match status" value="1"/>
</dbReference>
<protein>
    <recommendedName>
        <fullName evidence="5">Tyrosine-protein kinase ephrin type A/B receptor-like domain-containing protein</fullName>
    </recommendedName>
</protein>
<dbReference type="GeneID" id="92367403"/>
<evidence type="ECO:0008006" key="5">
    <source>
        <dbReference type="Google" id="ProtNLM"/>
    </source>
</evidence>
<dbReference type="Gene3D" id="2.60.120.200">
    <property type="match status" value="1"/>
</dbReference>
<feature type="coiled-coil region" evidence="1">
    <location>
        <begin position="636"/>
        <end position="663"/>
    </location>
</feature>
<keyword evidence="4" id="KW-1185">Reference proteome</keyword>
<sequence length="2839" mass="322818">MVFKKYHHTNIQLITLKIFIYIIHLKLFPVICINRKSCPIGYAKIDNSCTLCLAGTYVSTSGDKCEPCGPGKYSFAGSYTESSCIPCPIAFYSEKNISGICTSCPGKQITPTIKSSGSIDCFCTPGYKTQNLRNQTCIECEVNEWCYLNKPNLGGFWNVASYCYSIGIDKIKKYPNYSTTYKICHEEQALKSPLASYILPCFGGEAQCVSLLGNSTFKEDKSISELQVAACAKGNSGILCDSCEPGYAKLIDFSGDYSSCKKCSVLNCVPLIIAQFIMLSISIYIVWILRMEPTANEEENPIAQITLIRCLIQHIQVLSLLFKFKIVDFQGYLEISKVFSLLSSEWIWSPLLQCIVSKYGIPTNGREYLIIFAIVNAASPLILIFFSLIIAPIILYFRKREVSKFLMGRREIEGECLYFQKSFISWFMSLLIVSFFVYYTSIAQELVSVINCVGLQINVTSEAETLSSSFLSSPLLNKYDSFGQTPATVSIVSIASENTCFDSNHKIAILIAAGSFFLWIILFPLIYAFFVQREMKTETPQRRRILFGWWSSGYEKTQRFTWELATCWRQILYLILIVTFSVIPGINNSLFYYAVPGGSVYTISKVVLVATVSMFSCLAITVLYDWLYSILRPHDKDRYEAILEKEDEALKQDDDEVVELQHQQQRVATGGNGVQQTYWSWPFFYYIIQRLSNFCIILLLIAVIWPRLNVNIIPFVVNKRVEWTNNTEVLDILALGYSRYSTITIFIFAIICNYLLVGFLTLLLLGIKLYKPVTMLLASIKNHYKNGEYVDYSSSEIHESDDIDTNFSNTSHNIKKQIYSNLDKLANLKRKHSSSLIGDSFKHISLRFYHDMSTINTGNNGVDDDVSIEQLIRMHLRSDCLGFLSHDDRITIVSAIKRCESRPEGLAIALRVTLDSRFGPSDNYNIMLVSEELAESLRSYGFSDGSMNKLIEDLLAIHMTIVQRIKFVTSSMVKTTMELCILNYPEVAQKLGIEQIIDPSIKLHDLVSKSDAISALSTDEVSPIANFSYESGRDPKIRALVAKLSLNAIILDLSDIYFKIPRAIPVKFQLKLNRNSGLLFSELYQNNELADISKDSISIFKDNANPRYNTGSKEAIGTEFEDNEKIKYMKSLQIQDKTYSLPIPGYTYKEYKKPRSLDINLLLSIKKFAGIDARQVLNEIDYPLSFETTNTTTEAMIKIMSVLLSTKSDSETPKFNQDNDEELIQLILGLNPTENIHKDVTLELLNSVGSLHNNIESDVETGKLNNKSNFDIVTLQPKSMGARNIFLDNISNKVPKSSLFNSDHSLSLISGNTGDIPSQLQPYTSNLHLLRVLDLKAWLNQYKTKYLEERRSHNNTAIKQSQTIGLLEERKNSYFDDTNSLYMTLSHNLDEDNSQNCCTEMINNKLEIGNEVEDYEAVEHLNSITKLTYNLNRYASPSILFYYLQLNKRLKSGLDPIVTSVIPDSVFSEGKITNEEAIQVYREIDPTLNFIDNPYGFKVAAIHEFSALNTPNINFKKYLELTIKRQRNFNLLFPNALPCIHSIFSVPFDIYDDDTLWILQASKQKRQIYILDLLSKDHPQITELPYLEDDNLEINEKYHGIYSDSDENAQKIPNLELILTSKYLLQDSLHDGNWIWKEMPLHFAVDFNGMMIRTLLTSSYVQQSIYISGNPISALGPNSPHWAYMSHKVDRSCYLNGVNTLNGPDSAIIVVPGIQTQGNNFTIEVWAKLPPLNLIQNQVGHKKNYKINIPTSSSDKELLNDGANVINTTESPTLHVLCSTDEMEGLFTIHRKTGTIGFWDSSGRFLKCVLRGNSTGNIGSGRTSATTNSAVGNVGNSILGSVPNSNSNSINKVATLSNLYRQLNIRKRSTYCKIMNQNIEQFIDFSQDPWILQPWVLIHIVYSMGLIKYFVNGVYIGSIRKFNGLKGNITIIGGSLESGSNWGYFSQFRVYGGYTSNEQILNRFESYVSPYESNSFFTKIDSIGSFVKNWILKLWRSGVTGFFTWKYSNIKLTSNETTYLIDLINRNFEDLNDSEKITEVDSNTCKRGILIFGIIIRILKGERNFPYYYVYEPLPQNLSTTNSKDPVSNEYGKYNQYSIVSLTPDLPYKIPDDYKNINIEDIPHYRENPYLYQPNIVPGPGMVECLLLGYNTKSNNSGLLIRPSVELKTGIKKKISTIRFNQQNSSSSTDEMREIVHNGWTMTVWFHYPLLIESYLKVESETSIGYTNNTPVDSLASYNEKKNDTISHNVGDSVRNEAVLDTINNYTVLFCGRNDAHLAINGTMDVGVFKGFTLKSGQKFYPSGLNLERANLPMGWHMMTVVGKPRLMYRNSKYYSDTDNTEYNVKNSEADYENNDKAKKNATQNRNINLNKNNLNEDYSNINTGIEYKGLNLMNKSLNITPNYTWVQEFYIDGHIMGISSYCSFDDVIMIGNSIYLENAFGVFTCPRIFNIPFNPIEVHADFISYNYLTKASSWSSPDDLLLQFDYNQIIDEFQIIQNPCNKVRYLAKIISEVGEKAIDNVALSTCRSLYWLDEIEYQSPLYNHVEIFLSTKYKDVANVYSIPGDNDTPVRLKSYGIITTHRGPTNENICIDPTQIYILEKKSGYFSEGGRILLHPPVRLSKNWTSEFWIFVPFKLTKHPYCLLSSPSGVGFIVIGLNEELGSIQKKVTLSGTNLGSRDSGENVVKIKSHSTHFISWDINLKQHLEYGWYHIVVVFNTSQDNTITVYVNSNCIGKKDNFIELPHHQDPWISCIGNLKSPKGSYIAPFGLFGHLKIYDFALSNIEINILYKQWLSNKNIKKEIEWQHNKQNKSVNTKSYSLNDQNEAPDQINTIMKRKL</sequence>
<feature type="transmembrane region" description="Helical" evidence="2">
    <location>
        <begin position="507"/>
        <end position="530"/>
    </location>
</feature>
<dbReference type="VEuPathDB" id="CryptoDB:cand_032190"/>
<keyword evidence="2" id="KW-1133">Transmembrane helix</keyword>
<gene>
    <name evidence="3" type="ORF">cand_032190</name>
</gene>